<dbReference type="InterPro" id="IPR036291">
    <property type="entry name" value="NAD(P)-bd_dom_sf"/>
</dbReference>
<keyword evidence="2" id="KW-1185">Reference proteome</keyword>
<dbReference type="EMBL" id="QJNS01000099">
    <property type="protein sequence ID" value="RYO87547.1"/>
    <property type="molecule type" value="Genomic_DNA"/>
</dbReference>
<evidence type="ECO:0000313" key="1">
    <source>
        <dbReference type="EMBL" id="RYO87547.1"/>
    </source>
</evidence>
<sequence>MSPKGSILVTGANGGLGSATVERILSQPQIANDNYGIYTVRKAETADAVKKVLRKATSVQHEHELLLLGVATLASARQATESINKRVQSGEIRPICASILNAGWQEFTTQTYTNDDFDIGADPRNKIRPYRESFASEKYRQIFPEPIDIENLAKGKWSKWSISQLN</sequence>
<evidence type="ECO:0008006" key="3">
    <source>
        <dbReference type="Google" id="ProtNLM"/>
    </source>
</evidence>
<gene>
    <name evidence="1" type="ORF">DL762_004193</name>
</gene>
<dbReference type="SUPFAM" id="SSF51735">
    <property type="entry name" value="NAD(P)-binding Rossmann-fold domains"/>
    <property type="match status" value="1"/>
</dbReference>
<evidence type="ECO:0000313" key="2">
    <source>
        <dbReference type="Proteomes" id="UP000294003"/>
    </source>
</evidence>
<comment type="caution">
    <text evidence="1">The sequence shown here is derived from an EMBL/GenBank/DDBJ whole genome shotgun (WGS) entry which is preliminary data.</text>
</comment>
<organism evidence="1 2">
    <name type="scientific">Monosporascus cannonballus</name>
    <dbReference type="NCBI Taxonomy" id="155416"/>
    <lineage>
        <taxon>Eukaryota</taxon>
        <taxon>Fungi</taxon>
        <taxon>Dikarya</taxon>
        <taxon>Ascomycota</taxon>
        <taxon>Pezizomycotina</taxon>
        <taxon>Sordariomycetes</taxon>
        <taxon>Xylariomycetidae</taxon>
        <taxon>Xylariales</taxon>
        <taxon>Xylariales incertae sedis</taxon>
        <taxon>Monosporascus</taxon>
    </lineage>
</organism>
<dbReference type="Gene3D" id="3.40.50.720">
    <property type="entry name" value="NAD(P)-binding Rossmann-like Domain"/>
    <property type="match status" value="1"/>
</dbReference>
<proteinExistence type="predicted"/>
<accession>A0ABY0HCS3</accession>
<name>A0ABY0HCS3_9PEZI</name>
<dbReference type="Proteomes" id="UP000294003">
    <property type="component" value="Unassembled WGS sequence"/>
</dbReference>
<protein>
    <recommendedName>
        <fullName evidence="3">NmrA-like domain-containing protein</fullName>
    </recommendedName>
</protein>
<reference evidence="1 2" key="1">
    <citation type="submission" date="2018-06" db="EMBL/GenBank/DDBJ databases">
        <title>Complete Genomes of Monosporascus.</title>
        <authorList>
            <person name="Robinson A.J."/>
            <person name="Natvig D.O."/>
        </authorList>
    </citation>
    <scope>NUCLEOTIDE SEQUENCE [LARGE SCALE GENOMIC DNA]</scope>
    <source>
        <strain evidence="1 2">CBS 609.92</strain>
    </source>
</reference>